<dbReference type="InterPro" id="IPR011050">
    <property type="entry name" value="Pectin_lyase_fold/virulence"/>
</dbReference>
<feature type="compositionally biased region" description="Low complexity" evidence="10">
    <location>
        <begin position="690"/>
        <end position="704"/>
    </location>
</feature>
<dbReference type="InterPro" id="IPR012334">
    <property type="entry name" value="Pectin_lyas_fold"/>
</dbReference>
<dbReference type="PANTHER" id="PTHR31683">
    <property type="entry name" value="PECTATE LYASE 18-RELATED"/>
    <property type="match status" value="1"/>
</dbReference>
<evidence type="ECO:0000256" key="8">
    <source>
        <dbReference type="ARBA" id="ARBA00039082"/>
    </source>
</evidence>
<dbReference type="Proteomes" id="UP000266234">
    <property type="component" value="Unassembled WGS sequence"/>
</dbReference>
<dbReference type="InterPro" id="IPR002022">
    <property type="entry name" value="Pec_lyase"/>
</dbReference>
<sequence>MRFQASFAALLAAAATASAQSVAGKAYGFAAGVTGGEGEAVTPSTAEELAELLADDTPRVIYIDKEFDFTGQTKTGPGCDRKSCSASNGGQLYLGDLSCGGEDNVAVDSITYDAAGPEPLPVGSNKSIIGNGKAVLKGKGLSVKKGSSNVIIQGIEITNLNPGIVWGGDALELKGENDGVWIDHCKFSKVGRMFIVTHYDGSRLTISNSEFDGVTDTSASCNGNHYWTMMFYGEGDQVTLDRNHFHDVAGRAPKLGEPGTNGYFHATNNYFQNMKGHAFDAYQGANAIIEGNVFDGVDQPVTKEAAGVSTLFIPDESSAAACQSVLGRACEPNSATSSGDLPVMNGESGLNAVAQNKDNIITPVSASEVVALVVGKAGPAGVGSVSAPSSGSESGDDVTETTPIVSETTPESTPESAPVQEAAPQNDYDQSAPVAAEQDCDEEETSSKVAEPTPVVDCDEEPEYESVSKPVVTQAAESNAQADCDEESDYESAPAPKEQESSAPVADCDEESEDQPKSEAPTQKETAAPQADCDEESDYGSEYAARSVAPRAVENNAQPDCDESDYASEPVAPKETAAATPVAQADCDEEPDYDSKPATPKEQESPVAQADCDEESDYNSGDASKPIAAKETATKPVSPKETAAQVDCDEEPDYDSKPVAPKETAATKPVAPKETAAQVDCDEESDYDSKPATPKETAAAKPVAQADCDEESDYDTKPEAPKPVATQKDCDEEEETVQAAANETPSKESSASDSSSSTVQMYGQCGGANFSGSTKCAAGSSCKKINEYYSQCLSHSRVRRYMHAYVEPEATQP</sequence>
<feature type="signal peptide" evidence="11">
    <location>
        <begin position="1"/>
        <end position="19"/>
    </location>
</feature>
<feature type="chain" id="PRO_5017462631" description="pectin lyase" evidence="11">
    <location>
        <begin position="20"/>
        <end position="813"/>
    </location>
</feature>
<keyword evidence="9" id="KW-0624">Polysaccharide degradation</keyword>
<comment type="function">
    <text evidence="7">Pectinolytic enzymes consist of four classes of enzymes: pectin lyase, polygalacturonase, pectin methylesterase and rhamnogalacturonase. Among pectinolytic enzymes, pectin lyase is the most important in depolymerization of pectin, since it cleaves internal glycosidic bonds of highly methylated pectins.</text>
</comment>
<evidence type="ECO:0000313" key="14">
    <source>
        <dbReference type="Proteomes" id="UP000266234"/>
    </source>
</evidence>
<evidence type="ECO:0000256" key="5">
    <source>
        <dbReference type="ARBA" id="ARBA00023239"/>
    </source>
</evidence>
<evidence type="ECO:0000256" key="7">
    <source>
        <dbReference type="ARBA" id="ARBA00037631"/>
    </source>
</evidence>
<keyword evidence="2 11" id="KW-0732">Signal</keyword>
<dbReference type="EMBL" id="PXOG01000071">
    <property type="protein sequence ID" value="RGP78243.1"/>
    <property type="molecule type" value="Genomic_DNA"/>
</dbReference>
<protein>
    <recommendedName>
        <fullName evidence="8">pectin lyase</fullName>
        <ecNumber evidence="8">4.2.2.10</ecNumber>
    </recommendedName>
</protein>
<evidence type="ECO:0000256" key="1">
    <source>
        <dbReference type="ARBA" id="ARBA00010980"/>
    </source>
</evidence>
<keyword evidence="4" id="KW-0325">Glycoprotein</keyword>
<proteinExistence type="inferred from homology"/>
<dbReference type="PROSITE" id="PS51164">
    <property type="entry name" value="CBM1_2"/>
    <property type="match status" value="1"/>
</dbReference>
<dbReference type="GO" id="GO:0000272">
    <property type="term" value="P:polysaccharide catabolic process"/>
    <property type="evidence" value="ECO:0007669"/>
    <property type="project" value="UniProtKB-KW"/>
</dbReference>
<feature type="domain" description="CBM1" evidence="12">
    <location>
        <begin position="757"/>
        <end position="793"/>
    </location>
</feature>
<dbReference type="GO" id="GO:0005576">
    <property type="term" value="C:extracellular region"/>
    <property type="evidence" value="ECO:0007669"/>
    <property type="project" value="UniProtKB-SubCell"/>
</dbReference>
<evidence type="ECO:0000256" key="10">
    <source>
        <dbReference type="SAM" id="MobiDB-lite"/>
    </source>
</evidence>
<dbReference type="SUPFAM" id="SSF51126">
    <property type="entry name" value="Pectin lyase-like"/>
    <property type="match status" value="1"/>
</dbReference>
<dbReference type="SMART" id="SM00656">
    <property type="entry name" value="Amb_all"/>
    <property type="match status" value="1"/>
</dbReference>
<dbReference type="EC" id="4.2.2.10" evidence="8"/>
<keyword evidence="14" id="KW-1185">Reference proteome</keyword>
<keyword evidence="5 9" id="KW-0456">Lyase</keyword>
<dbReference type="SUPFAM" id="SSF57180">
    <property type="entry name" value="Cellulose-binding domain"/>
    <property type="match status" value="1"/>
</dbReference>
<feature type="compositionally biased region" description="Low complexity" evidence="10">
    <location>
        <begin position="381"/>
        <end position="393"/>
    </location>
</feature>
<comment type="subcellular location">
    <subcellularLocation>
        <location evidence="9">Secreted</location>
    </subcellularLocation>
</comment>
<evidence type="ECO:0000256" key="9">
    <source>
        <dbReference type="RuleBase" id="RU361173"/>
    </source>
</evidence>
<dbReference type="GO" id="GO:0030570">
    <property type="term" value="F:pectate lyase activity"/>
    <property type="evidence" value="ECO:0007669"/>
    <property type="project" value="InterPro"/>
</dbReference>
<dbReference type="InterPro" id="IPR000254">
    <property type="entry name" value="CBD"/>
</dbReference>
<dbReference type="OrthoDB" id="1637350at2759"/>
<dbReference type="PANTHER" id="PTHR31683:SF67">
    <property type="entry name" value="PECTIN LYASE F-RELATED"/>
    <property type="match status" value="1"/>
</dbReference>
<accession>A0A395T0H5</accession>
<dbReference type="InterPro" id="IPR035971">
    <property type="entry name" value="CBD_sf"/>
</dbReference>
<comment type="catalytic activity">
    <reaction evidence="6">
        <text>Eliminative cleavage of (1-&gt;4)-alpha-D-galacturonan methyl ester to give oligosaccharides with 4-deoxy-6-O-methyl-alpha-D-galact-4-enuronosyl groups at their non-reducing ends.</text>
        <dbReference type="EC" id="4.2.2.10"/>
    </reaction>
</comment>
<keyword evidence="3" id="KW-1015">Disulfide bond</keyword>
<feature type="compositionally biased region" description="Basic and acidic residues" evidence="10">
    <location>
        <begin position="593"/>
        <end position="604"/>
    </location>
</feature>
<evidence type="ECO:0000256" key="4">
    <source>
        <dbReference type="ARBA" id="ARBA00023180"/>
    </source>
</evidence>
<evidence type="ECO:0000259" key="12">
    <source>
        <dbReference type="PROSITE" id="PS51164"/>
    </source>
</evidence>
<keyword evidence="9" id="KW-0964">Secreted</keyword>
<evidence type="ECO:0000313" key="13">
    <source>
        <dbReference type="EMBL" id="RGP78243.1"/>
    </source>
</evidence>
<evidence type="ECO:0000256" key="3">
    <source>
        <dbReference type="ARBA" id="ARBA00023157"/>
    </source>
</evidence>
<evidence type="ECO:0000256" key="11">
    <source>
        <dbReference type="SAM" id="SignalP"/>
    </source>
</evidence>
<feature type="region of interest" description="Disordered" evidence="10">
    <location>
        <begin position="381"/>
        <end position="764"/>
    </location>
</feature>
<feature type="compositionally biased region" description="Polar residues" evidence="10">
    <location>
        <begin position="400"/>
        <end position="415"/>
    </location>
</feature>
<reference evidence="13 14" key="1">
    <citation type="journal article" date="2018" name="PLoS Pathog.">
        <title>Evolution of structural diversity of trichothecenes, a family of toxins produced by plant pathogenic and entomopathogenic fungi.</title>
        <authorList>
            <person name="Proctor R.H."/>
            <person name="McCormick S.P."/>
            <person name="Kim H.S."/>
            <person name="Cardoza R.E."/>
            <person name="Stanley A.M."/>
            <person name="Lindo L."/>
            <person name="Kelly A."/>
            <person name="Brown D.W."/>
            <person name="Lee T."/>
            <person name="Vaughan M.M."/>
            <person name="Alexander N.J."/>
            <person name="Busman M."/>
            <person name="Gutierrez S."/>
        </authorList>
    </citation>
    <scope>NUCLEOTIDE SEQUENCE [LARGE SCALE GENOMIC DNA]</scope>
    <source>
        <strain evidence="13 14">NRRL 20695</strain>
    </source>
</reference>
<dbReference type="AlphaFoldDB" id="A0A395T0H5"/>
<dbReference type="GO" id="GO:0047490">
    <property type="term" value="F:pectin lyase activity"/>
    <property type="evidence" value="ECO:0007669"/>
    <property type="project" value="UniProtKB-EC"/>
</dbReference>
<dbReference type="GO" id="GO:0030248">
    <property type="term" value="F:cellulose binding"/>
    <property type="evidence" value="ECO:0007669"/>
    <property type="project" value="InterPro"/>
</dbReference>
<evidence type="ECO:0000256" key="6">
    <source>
        <dbReference type="ARBA" id="ARBA00036818"/>
    </source>
</evidence>
<gene>
    <name evidence="13" type="ORF">FLONG3_3558</name>
</gene>
<keyword evidence="9" id="KW-0119">Carbohydrate metabolism</keyword>
<dbReference type="Pfam" id="PF00734">
    <property type="entry name" value="CBM_1"/>
    <property type="match status" value="1"/>
</dbReference>
<dbReference type="InterPro" id="IPR045032">
    <property type="entry name" value="PEL"/>
</dbReference>
<name>A0A395T0H5_9HYPO</name>
<dbReference type="STRING" id="694270.A0A395T0H5"/>
<feature type="compositionally biased region" description="Low complexity" evidence="10">
    <location>
        <begin position="747"/>
        <end position="757"/>
    </location>
</feature>
<dbReference type="PROSITE" id="PS00562">
    <property type="entry name" value="CBM1_1"/>
    <property type="match status" value="1"/>
</dbReference>
<organism evidence="13 14">
    <name type="scientific">Fusarium longipes</name>
    <dbReference type="NCBI Taxonomy" id="694270"/>
    <lineage>
        <taxon>Eukaryota</taxon>
        <taxon>Fungi</taxon>
        <taxon>Dikarya</taxon>
        <taxon>Ascomycota</taxon>
        <taxon>Pezizomycotina</taxon>
        <taxon>Sordariomycetes</taxon>
        <taxon>Hypocreomycetidae</taxon>
        <taxon>Hypocreales</taxon>
        <taxon>Nectriaceae</taxon>
        <taxon>Fusarium</taxon>
    </lineage>
</organism>
<evidence type="ECO:0000256" key="2">
    <source>
        <dbReference type="ARBA" id="ARBA00022729"/>
    </source>
</evidence>
<dbReference type="Pfam" id="PF00544">
    <property type="entry name" value="Pectate_lyase_4"/>
    <property type="match status" value="1"/>
</dbReference>
<dbReference type="SMART" id="SM00236">
    <property type="entry name" value="fCBD"/>
    <property type="match status" value="1"/>
</dbReference>
<comment type="caution">
    <text evidence="13">The sequence shown here is derived from an EMBL/GenBank/DDBJ whole genome shotgun (WGS) entry which is preliminary data.</text>
</comment>
<comment type="similarity">
    <text evidence="1 9">Belongs to the polysaccharide lyase 1 family.</text>
</comment>
<dbReference type="Gene3D" id="2.160.20.10">
    <property type="entry name" value="Single-stranded right-handed beta-helix, Pectin lyase-like"/>
    <property type="match status" value="1"/>
</dbReference>